<keyword evidence="7" id="KW-1185">Reference proteome</keyword>
<feature type="compositionally biased region" description="Low complexity" evidence="4">
    <location>
        <begin position="190"/>
        <end position="207"/>
    </location>
</feature>
<feature type="compositionally biased region" description="Basic and acidic residues" evidence="4">
    <location>
        <begin position="105"/>
        <end position="123"/>
    </location>
</feature>
<dbReference type="InterPro" id="IPR031107">
    <property type="entry name" value="Small_HSP"/>
</dbReference>
<feature type="region of interest" description="Disordered" evidence="4">
    <location>
        <begin position="169"/>
        <end position="207"/>
    </location>
</feature>
<dbReference type="eggNOG" id="KOG0710">
    <property type="taxonomic scope" value="Eukaryota"/>
</dbReference>
<dbReference type="Pfam" id="PF00011">
    <property type="entry name" value="HSP20"/>
    <property type="match status" value="1"/>
</dbReference>
<name>D7FUU6_ECTSI</name>
<dbReference type="STRING" id="2880.D7FUU6"/>
<dbReference type="FunCoup" id="D7FUU6">
    <property type="interactions" value="38"/>
</dbReference>
<dbReference type="Gene3D" id="2.60.40.790">
    <property type="match status" value="1"/>
</dbReference>
<accession>D7FUU6</accession>
<dbReference type="InParanoid" id="D7FUU6"/>
<protein>
    <submittedName>
        <fullName evidence="6">Small heat shock protein heat shock protein 20</fullName>
    </submittedName>
</protein>
<dbReference type="SUPFAM" id="SSF49764">
    <property type="entry name" value="HSP20-like chaperones"/>
    <property type="match status" value="1"/>
</dbReference>
<evidence type="ECO:0000256" key="3">
    <source>
        <dbReference type="RuleBase" id="RU003616"/>
    </source>
</evidence>
<comment type="similarity">
    <text evidence="2 3">Belongs to the small heat shock protein (HSP20) family.</text>
</comment>
<evidence type="ECO:0000256" key="1">
    <source>
        <dbReference type="ARBA" id="ARBA00023016"/>
    </source>
</evidence>
<dbReference type="CDD" id="cd06464">
    <property type="entry name" value="ACD_sHsps-like"/>
    <property type="match status" value="1"/>
</dbReference>
<dbReference type="OMA" id="HRKERYH"/>
<feature type="domain" description="SHSP" evidence="5">
    <location>
        <begin position="58"/>
        <end position="180"/>
    </location>
</feature>
<dbReference type="PROSITE" id="PS01031">
    <property type="entry name" value="SHSP"/>
    <property type="match status" value="1"/>
</dbReference>
<dbReference type="EMBL" id="FN649741">
    <property type="protein sequence ID" value="CBJ31752.1"/>
    <property type="molecule type" value="Genomic_DNA"/>
</dbReference>
<dbReference type="InterPro" id="IPR008978">
    <property type="entry name" value="HSP20-like_chaperone"/>
</dbReference>
<evidence type="ECO:0000259" key="5">
    <source>
        <dbReference type="PROSITE" id="PS01031"/>
    </source>
</evidence>
<dbReference type="AlphaFoldDB" id="D7FUU6"/>
<gene>
    <name evidence="6" type="primary">HSP20</name>
    <name evidence="6" type="ORF">Esi_0279_0030</name>
</gene>
<feature type="region of interest" description="Disordered" evidence="4">
    <location>
        <begin position="101"/>
        <end position="123"/>
    </location>
</feature>
<keyword evidence="1 6" id="KW-0346">Stress response</keyword>
<dbReference type="EMBL" id="FN648463">
    <property type="protein sequence ID" value="CBJ31752.1"/>
    <property type="molecule type" value="Genomic_DNA"/>
</dbReference>
<dbReference type="Proteomes" id="UP000002630">
    <property type="component" value="Linkage Group LG16"/>
</dbReference>
<reference evidence="6 7" key="1">
    <citation type="journal article" date="2010" name="Nature">
        <title>The Ectocarpus genome and the independent evolution of multicellularity in brown algae.</title>
        <authorList>
            <person name="Cock J.M."/>
            <person name="Sterck L."/>
            <person name="Rouze P."/>
            <person name="Scornet D."/>
            <person name="Allen A.E."/>
            <person name="Amoutzias G."/>
            <person name="Anthouard V."/>
            <person name="Artiguenave F."/>
            <person name="Aury J.M."/>
            <person name="Badger J.H."/>
            <person name="Beszteri B."/>
            <person name="Billiau K."/>
            <person name="Bonnet E."/>
            <person name="Bothwell J.H."/>
            <person name="Bowler C."/>
            <person name="Boyen C."/>
            <person name="Brownlee C."/>
            <person name="Carrano C.J."/>
            <person name="Charrier B."/>
            <person name="Cho G.Y."/>
            <person name="Coelho S.M."/>
            <person name="Collen J."/>
            <person name="Corre E."/>
            <person name="Da Silva C."/>
            <person name="Delage L."/>
            <person name="Delaroque N."/>
            <person name="Dittami S.M."/>
            <person name="Doulbeau S."/>
            <person name="Elias M."/>
            <person name="Farnham G."/>
            <person name="Gachon C.M."/>
            <person name="Gschloessl B."/>
            <person name="Heesch S."/>
            <person name="Jabbari K."/>
            <person name="Jubin C."/>
            <person name="Kawai H."/>
            <person name="Kimura K."/>
            <person name="Kloareg B."/>
            <person name="Kupper F.C."/>
            <person name="Lang D."/>
            <person name="Le Bail A."/>
            <person name="Leblanc C."/>
            <person name="Lerouge P."/>
            <person name="Lohr M."/>
            <person name="Lopez P.J."/>
            <person name="Martens C."/>
            <person name="Maumus F."/>
            <person name="Michel G."/>
            <person name="Miranda-Saavedra D."/>
            <person name="Morales J."/>
            <person name="Moreau H."/>
            <person name="Motomura T."/>
            <person name="Nagasato C."/>
            <person name="Napoli C.A."/>
            <person name="Nelson D.R."/>
            <person name="Nyvall-Collen P."/>
            <person name="Peters A.F."/>
            <person name="Pommier C."/>
            <person name="Potin P."/>
            <person name="Poulain J."/>
            <person name="Quesneville H."/>
            <person name="Read B."/>
            <person name="Rensing S.A."/>
            <person name="Ritter A."/>
            <person name="Rousvoal S."/>
            <person name="Samanta M."/>
            <person name="Samson G."/>
            <person name="Schroeder D.C."/>
            <person name="Segurens B."/>
            <person name="Strittmatter M."/>
            <person name="Tonon T."/>
            <person name="Tregear J.W."/>
            <person name="Valentin K."/>
            <person name="von Dassow P."/>
            <person name="Yamagishi T."/>
            <person name="Van de Peer Y."/>
            <person name="Wincker P."/>
        </authorList>
    </citation>
    <scope>NUCLEOTIDE SEQUENCE [LARGE SCALE GENOMIC DNA]</scope>
    <source>
        <strain evidence="7">Ec32 / CCAP1310/4</strain>
    </source>
</reference>
<feature type="compositionally biased region" description="Gly residues" evidence="4">
    <location>
        <begin position="177"/>
        <end position="189"/>
    </location>
</feature>
<evidence type="ECO:0000313" key="7">
    <source>
        <dbReference type="Proteomes" id="UP000002630"/>
    </source>
</evidence>
<dbReference type="InterPro" id="IPR002068">
    <property type="entry name" value="A-crystallin/Hsp20_dom"/>
</dbReference>
<dbReference type="PANTHER" id="PTHR11527">
    <property type="entry name" value="HEAT-SHOCK PROTEIN 20 FAMILY MEMBER"/>
    <property type="match status" value="1"/>
</dbReference>
<feature type="region of interest" description="Disordered" evidence="4">
    <location>
        <begin position="1"/>
        <end position="20"/>
    </location>
</feature>
<dbReference type="OrthoDB" id="205527at2759"/>
<evidence type="ECO:0000256" key="2">
    <source>
        <dbReference type="PROSITE-ProRule" id="PRU00285"/>
    </source>
</evidence>
<evidence type="ECO:0000256" key="4">
    <source>
        <dbReference type="SAM" id="MobiDB-lite"/>
    </source>
</evidence>
<sequence length="207" mass="21788">MSLTNNNAATSSGRSRPTTINDVFGSIEREMLAPWGLASRFPTTRDMFPTFPTSLFGDGSRSLGMSLDFHETKDGFELIADLPGMKKEDVSIDVDQESGVLTVSGERKSEKEEKGDGKDGDRKYHFVERSYGKTSRSVRLPEAADTATANADLTDGVLTITFPKKEAPVSSRFRIPLGGGGGVGGGSGDGKVSIKGGAAATDGDTGS</sequence>
<proteinExistence type="inferred from homology"/>
<organism evidence="6 7">
    <name type="scientific">Ectocarpus siliculosus</name>
    <name type="common">Brown alga</name>
    <name type="synonym">Conferva siliculosa</name>
    <dbReference type="NCBI Taxonomy" id="2880"/>
    <lineage>
        <taxon>Eukaryota</taxon>
        <taxon>Sar</taxon>
        <taxon>Stramenopiles</taxon>
        <taxon>Ochrophyta</taxon>
        <taxon>PX clade</taxon>
        <taxon>Phaeophyceae</taxon>
        <taxon>Ectocarpales</taxon>
        <taxon>Ectocarpaceae</taxon>
        <taxon>Ectocarpus</taxon>
    </lineage>
</organism>
<evidence type="ECO:0000313" key="6">
    <source>
        <dbReference type="EMBL" id="CBJ31752.1"/>
    </source>
</evidence>